<keyword evidence="4" id="KW-0410">Iron transport</keyword>
<keyword evidence="13" id="KW-1185">Reference proteome</keyword>
<name>A0A511XQT1_9PROT</name>
<evidence type="ECO:0000256" key="9">
    <source>
        <dbReference type="ARBA" id="ARBA00023136"/>
    </source>
</evidence>
<evidence type="ECO:0000256" key="2">
    <source>
        <dbReference type="ARBA" id="ARBA00022448"/>
    </source>
</evidence>
<keyword evidence="5" id="KW-0812">Transmembrane</keyword>
<evidence type="ECO:0000256" key="5">
    <source>
        <dbReference type="ARBA" id="ARBA00022692"/>
    </source>
</evidence>
<reference evidence="12 13" key="1">
    <citation type="submission" date="2019-07" db="EMBL/GenBank/DDBJ databases">
        <title>Whole genome shotgun sequence of Acetobacter oeni NBRC 105207.</title>
        <authorList>
            <person name="Hosoyama A."/>
            <person name="Uohara A."/>
            <person name="Ohji S."/>
            <person name="Ichikawa N."/>
        </authorList>
    </citation>
    <scope>NUCLEOTIDE SEQUENCE [LARGE SCALE GENOMIC DNA]</scope>
    <source>
        <strain evidence="12 13">NBRC 105207</strain>
    </source>
</reference>
<dbReference type="AlphaFoldDB" id="A0A511XQT1"/>
<evidence type="ECO:0000256" key="6">
    <source>
        <dbReference type="ARBA" id="ARBA00023004"/>
    </source>
</evidence>
<dbReference type="GO" id="GO:0009279">
    <property type="term" value="C:cell outer membrane"/>
    <property type="evidence" value="ECO:0007669"/>
    <property type="project" value="UniProtKB-SubCell"/>
</dbReference>
<keyword evidence="9" id="KW-0472">Membrane</keyword>
<dbReference type="PANTHER" id="PTHR32552:SF81">
    <property type="entry name" value="TONB-DEPENDENT OUTER MEMBRANE RECEPTOR"/>
    <property type="match status" value="1"/>
</dbReference>
<accession>A0A511XQT1</accession>
<organism evidence="12 13">
    <name type="scientific">Acetobacter oeni</name>
    <dbReference type="NCBI Taxonomy" id="304077"/>
    <lineage>
        <taxon>Bacteria</taxon>
        <taxon>Pseudomonadati</taxon>
        <taxon>Pseudomonadota</taxon>
        <taxon>Alphaproteobacteria</taxon>
        <taxon>Acetobacterales</taxon>
        <taxon>Acetobacteraceae</taxon>
        <taxon>Acetobacter</taxon>
    </lineage>
</organism>
<evidence type="ECO:0000256" key="8">
    <source>
        <dbReference type="ARBA" id="ARBA00023077"/>
    </source>
</evidence>
<sequence length="218" mass="24467">MPGGGDANPNNLNYALYNPDGSRAYDGPVEDAGYGLHAIFMQDSAKYLHDKLKIIGGFKYAIINYWQLGSDGSRTRENNKAPLPHLAISYDTNDHNQIYVKAEGNYRQPNPSNITVNPGSSLPRNQYSVTEQLGYKYHDNHIMLDLSLFNYDIKNRPLTTYLGNGETGVINAGNQTARGFDLMVAGRPIRHFSPYASFEYLHATLTIHPICRPRVWKS</sequence>
<dbReference type="InterPro" id="IPR039426">
    <property type="entry name" value="TonB-dep_rcpt-like"/>
</dbReference>
<keyword evidence="8" id="KW-0798">TonB box</keyword>
<evidence type="ECO:0000256" key="4">
    <source>
        <dbReference type="ARBA" id="ARBA00022496"/>
    </source>
</evidence>
<keyword evidence="10" id="KW-0998">Cell outer membrane</keyword>
<comment type="caution">
    <text evidence="12">The sequence shown here is derived from an EMBL/GenBank/DDBJ whole genome shotgun (WGS) entry which is preliminary data.</text>
</comment>
<dbReference type="PANTHER" id="PTHR32552">
    <property type="entry name" value="FERRICHROME IRON RECEPTOR-RELATED"/>
    <property type="match status" value="1"/>
</dbReference>
<dbReference type="InterPro" id="IPR000531">
    <property type="entry name" value="Beta-barrel_TonB"/>
</dbReference>
<evidence type="ECO:0000256" key="10">
    <source>
        <dbReference type="ARBA" id="ARBA00023237"/>
    </source>
</evidence>
<proteinExistence type="predicted"/>
<evidence type="ECO:0000313" key="12">
    <source>
        <dbReference type="EMBL" id="GEN65313.1"/>
    </source>
</evidence>
<keyword evidence="2" id="KW-0813">Transport</keyword>
<gene>
    <name evidence="12" type="ORF">AOE01nite_35370</name>
</gene>
<dbReference type="EMBL" id="BJYG01000090">
    <property type="protein sequence ID" value="GEN65313.1"/>
    <property type="molecule type" value="Genomic_DNA"/>
</dbReference>
<dbReference type="SUPFAM" id="SSF56935">
    <property type="entry name" value="Porins"/>
    <property type="match status" value="1"/>
</dbReference>
<keyword evidence="7" id="KW-0406">Ion transport</keyword>
<dbReference type="GO" id="GO:0006826">
    <property type="term" value="P:iron ion transport"/>
    <property type="evidence" value="ECO:0007669"/>
    <property type="project" value="UniProtKB-KW"/>
</dbReference>
<feature type="domain" description="TonB-dependent receptor-like beta-barrel" evidence="11">
    <location>
        <begin position="12"/>
        <end position="202"/>
    </location>
</feature>
<dbReference type="Proteomes" id="UP000321746">
    <property type="component" value="Unassembled WGS sequence"/>
</dbReference>
<dbReference type="InterPro" id="IPR036942">
    <property type="entry name" value="Beta-barrel_TonB_sf"/>
</dbReference>
<comment type="subcellular location">
    <subcellularLocation>
        <location evidence="1">Cell outer membrane</location>
        <topology evidence="1">Multi-pass membrane protein</topology>
    </subcellularLocation>
</comment>
<evidence type="ECO:0000256" key="7">
    <source>
        <dbReference type="ARBA" id="ARBA00023065"/>
    </source>
</evidence>
<evidence type="ECO:0000313" key="13">
    <source>
        <dbReference type="Proteomes" id="UP000321746"/>
    </source>
</evidence>
<evidence type="ECO:0000256" key="1">
    <source>
        <dbReference type="ARBA" id="ARBA00004571"/>
    </source>
</evidence>
<evidence type="ECO:0000259" key="11">
    <source>
        <dbReference type="Pfam" id="PF00593"/>
    </source>
</evidence>
<dbReference type="Pfam" id="PF00593">
    <property type="entry name" value="TonB_dep_Rec_b-barrel"/>
    <property type="match status" value="1"/>
</dbReference>
<evidence type="ECO:0000256" key="3">
    <source>
        <dbReference type="ARBA" id="ARBA00022452"/>
    </source>
</evidence>
<protein>
    <recommendedName>
        <fullName evidence="11">TonB-dependent receptor-like beta-barrel domain-containing protein</fullName>
    </recommendedName>
</protein>
<keyword evidence="6" id="KW-0408">Iron</keyword>
<dbReference type="Gene3D" id="2.40.170.20">
    <property type="entry name" value="TonB-dependent receptor, beta-barrel domain"/>
    <property type="match status" value="1"/>
</dbReference>
<keyword evidence="3" id="KW-1134">Transmembrane beta strand</keyword>